<protein>
    <recommendedName>
        <fullName evidence="3">Sulfotransferase domain-containing protein</fullName>
    </recommendedName>
</protein>
<accession>A0A229SKY2</accession>
<comment type="caution">
    <text evidence="4">The sequence shown here is derived from an EMBL/GenBank/DDBJ whole genome shotgun (WGS) entry which is preliminary data.</text>
</comment>
<feature type="domain" description="Sulfotransferase" evidence="3">
    <location>
        <begin position="149"/>
        <end position="354"/>
    </location>
</feature>
<keyword evidence="1" id="KW-0808">Transferase</keyword>
<proteinExistence type="predicted"/>
<sequence>MLYWRTGNDSRHVNVGERMFDNLEGAVTGVADRAVRGWVRDKSFPSRIPRLWVKVNGLRAGEIGIDCYQVKAGRRRSEIQAHSFSFPIDPYFDFVDHIEVFFDENMSVPLSFSSDFEICEKSNRPPDPGVRRETPPSWLPGANCEYPSFFLLGAGKSGTTSLHHYLRQHRDVCMSVPKEPYYFETEYVKGPQFYFNRYFPHWKGEPVVGDARQRHLYLPFAPARIFAHNPRAKLVAILRNPVERLVSDWWHWRSRGMEELDLGDAFRADLDRIDAGLGYHSAEEQAAYEATLAEDGKGMYRVYVDSGYYAEQLQRYIDLFGRERLHLAWFEDLVADPWTVTAELLDFLGVDPEPADEFEYPHLNWRKSGMPEKIPDGLVQSIVEHFKPHNRVLERLTGRSLEHWDSPTF</sequence>
<evidence type="ECO:0000313" key="4">
    <source>
        <dbReference type="EMBL" id="OXM59496.1"/>
    </source>
</evidence>
<dbReference type="SUPFAM" id="SSF52540">
    <property type="entry name" value="P-loop containing nucleoside triphosphate hydrolases"/>
    <property type="match status" value="1"/>
</dbReference>
<dbReference type="InterPro" id="IPR037359">
    <property type="entry name" value="NST/OST"/>
</dbReference>
<dbReference type="EMBL" id="NMUL01000081">
    <property type="protein sequence ID" value="OXM59496.1"/>
    <property type="molecule type" value="Genomic_DNA"/>
</dbReference>
<dbReference type="RefSeq" id="WP_093954149.1">
    <property type="nucleotide sequence ID" value="NZ_NMUL01000081.1"/>
</dbReference>
<dbReference type="Gene3D" id="3.40.50.300">
    <property type="entry name" value="P-loop containing nucleotide triphosphate hydrolases"/>
    <property type="match status" value="1"/>
</dbReference>
<dbReference type="Pfam" id="PF00685">
    <property type="entry name" value="Sulfotransfer_1"/>
    <property type="match status" value="1"/>
</dbReference>
<evidence type="ECO:0000256" key="1">
    <source>
        <dbReference type="ARBA" id="ARBA00022679"/>
    </source>
</evidence>
<dbReference type="GO" id="GO:0008146">
    <property type="term" value="F:sulfotransferase activity"/>
    <property type="evidence" value="ECO:0007669"/>
    <property type="project" value="InterPro"/>
</dbReference>
<dbReference type="PANTHER" id="PTHR10605">
    <property type="entry name" value="HEPARAN SULFATE SULFOTRANSFERASE"/>
    <property type="match status" value="1"/>
</dbReference>
<keyword evidence="2" id="KW-0325">Glycoprotein</keyword>
<dbReference type="Proteomes" id="UP000215199">
    <property type="component" value="Unassembled WGS sequence"/>
</dbReference>
<evidence type="ECO:0000256" key="2">
    <source>
        <dbReference type="ARBA" id="ARBA00023180"/>
    </source>
</evidence>
<organism evidence="4 5">
    <name type="scientific">Amycolatopsis vastitatis</name>
    <dbReference type="NCBI Taxonomy" id="1905142"/>
    <lineage>
        <taxon>Bacteria</taxon>
        <taxon>Bacillati</taxon>
        <taxon>Actinomycetota</taxon>
        <taxon>Actinomycetes</taxon>
        <taxon>Pseudonocardiales</taxon>
        <taxon>Pseudonocardiaceae</taxon>
        <taxon>Amycolatopsis</taxon>
    </lineage>
</organism>
<dbReference type="OrthoDB" id="4508169at2"/>
<dbReference type="PANTHER" id="PTHR10605:SF56">
    <property type="entry name" value="BIFUNCTIONAL HEPARAN SULFATE N-DEACETYLASE_N-SULFOTRANSFERASE"/>
    <property type="match status" value="1"/>
</dbReference>
<dbReference type="AlphaFoldDB" id="A0A229SKY2"/>
<keyword evidence="5" id="KW-1185">Reference proteome</keyword>
<name>A0A229SKY2_9PSEU</name>
<dbReference type="InterPro" id="IPR027417">
    <property type="entry name" value="P-loop_NTPase"/>
</dbReference>
<dbReference type="InterPro" id="IPR000863">
    <property type="entry name" value="Sulfotransferase_dom"/>
</dbReference>
<evidence type="ECO:0000259" key="3">
    <source>
        <dbReference type="Pfam" id="PF00685"/>
    </source>
</evidence>
<reference evidence="5" key="1">
    <citation type="submission" date="2017-07" db="EMBL/GenBank/DDBJ databases">
        <title>Comparative genome mining reveals phylogenetic distribution patterns of secondary metabolites in Amycolatopsis.</title>
        <authorList>
            <person name="Adamek M."/>
            <person name="Alanjary M."/>
            <person name="Sales-Ortells H."/>
            <person name="Goodfellow M."/>
            <person name="Bull A.T."/>
            <person name="Kalinowski J."/>
            <person name="Ziemert N."/>
        </authorList>
    </citation>
    <scope>NUCLEOTIDE SEQUENCE [LARGE SCALE GENOMIC DNA]</scope>
    <source>
        <strain evidence="5">H5</strain>
    </source>
</reference>
<gene>
    <name evidence="4" type="ORF">CF165_47250</name>
</gene>
<evidence type="ECO:0000313" key="5">
    <source>
        <dbReference type="Proteomes" id="UP000215199"/>
    </source>
</evidence>